<dbReference type="EMBL" id="AZCN01000026">
    <property type="protein sequence ID" value="KRK17046.1"/>
    <property type="molecule type" value="Genomic_DNA"/>
</dbReference>
<dbReference type="PATRIC" id="fig|913848.6.peg.1050"/>
<gene>
    <name evidence="1" type="ORF">FD22_GL001018</name>
</gene>
<evidence type="ECO:0000313" key="2">
    <source>
        <dbReference type="Proteomes" id="UP000051181"/>
    </source>
</evidence>
<dbReference type="AlphaFoldDB" id="A0A0R1F5K3"/>
<name>A0A0R1F5K3_9LACO</name>
<reference evidence="1 2" key="1">
    <citation type="journal article" date="2015" name="Genome Announc.">
        <title>Expanding the biotechnology potential of lactobacilli through comparative genomics of 213 strains and associated genera.</title>
        <authorList>
            <person name="Sun Z."/>
            <person name="Harris H.M."/>
            <person name="McCann A."/>
            <person name="Guo C."/>
            <person name="Argimon S."/>
            <person name="Zhang W."/>
            <person name="Yang X."/>
            <person name="Jeffery I.B."/>
            <person name="Cooney J.C."/>
            <person name="Kagawa T.F."/>
            <person name="Liu W."/>
            <person name="Song Y."/>
            <person name="Salvetti E."/>
            <person name="Wrobel A."/>
            <person name="Rasinkangas P."/>
            <person name="Parkhill J."/>
            <person name="Rea M.C."/>
            <person name="O'Sullivan O."/>
            <person name="Ritari J."/>
            <person name="Douillard F.P."/>
            <person name="Paul Ross R."/>
            <person name="Yang R."/>
            <person name="Briner A.E."/>
            <person name="Felis G.E."/>
            <person name="de Vos W.M."/>
            <person name="Barrangou R."/>
            <person name="Klaenhammer T.R."/>
            <person name="Caufield P.W."/>
            <person name="Cui Y."/>
            <person name="Zhang H."/>
            <person name="O'Toole P.W."/>
        </authorList>
    </citation>
    <scope>NUCLEOTIDE SEQUENCE [LARGE SCALE GENOMIC DNA]</scope>
    <source>
        <strain evidence="1 2">DSM 20001</strain>
    </source>
</reference>
<dbReference type="RefSeq" id="WP_010011142.1">
    <property type="nucleotide sequence ID" value="NZ_AZCN01000026.1"/>
</dbReference>
<sequence>MLRFQKAKGVFVINLQESRLAQQNVIQYWQQHYEPTAPRKIITKLAIAARNYQLELPVADRTLYRAAVSYTSLSGWQHWQLQRQFLKSVAKGATPVLAANRE</sequence>
<proteinExistence type="predicted"/>
<dbReference type="GeneID" id="65917217"/>
<organism evidence="1 2">
    <name type="scientific">Loigolactobacillus coryniformis subsp. coryniformis KCTC 3167 = DSM 20001</name>
    <dbReference type="NCBI Taxonomy" id="913848"/>
    <lineage>
        <taxon>Bacteria</taxon>
        <taxon>Bacillati</taxon>
        <taxon>Bacillota</taxon>
        <taxon>Bacilli</taxon>
        <taxon>Lactobacillales</taxon>
        <taxon>Lactobacillaceae</taxon>
        <taxon>Loigolactobacillus</taxon>
    </lineage>
</organism>
<accession>A0A0R1F5K3</accession>
<dbReference type="Proteomes" id="UP000051181">
    <property type="component" value="Unassembled WGS sequence"/>
</dbReference>
<comment type="caution">
    <text evidence="1">The sequence shown here is derived from an EMBL/GenBank/DDBJ whole genome shotgun (WGS) entry which is preliminary data.</text>
</comment>
<protein>
    <submittedName>
        <fullName evidence="1">Uncharacterized protein</fullName>
    </submittedName>
</protein>
<evidence type="ECO:0000313" key="1">
    <source>
        <dbReference type="EMBL" id="KRK17046.1"/>
    </source>
</evidence>